<protein>
    <submittedName>
        <fullName evidence="10">Cobalamin biosynthesis family protein</fullName>
    </submittedName>
</protein>
<evidence type="ECO:0000256" key="1">
    <source>
        <dbReference type="ARBA" id="ARBA00004651"/>
    </source>
</evidence>
<dbReference type="Pfam" id="PF03186">
    <property type="entry name" value="CobD_Cbib"/>
    <property type="match status" value="1"/>
</dbReference>
<keyword evidence="11" id="KW-1185">Reference proteome</keyword>
<evidence type="ECO:0000256" key="5">
    <source>
        <dbReference type="ARBA" id="ARBA00022573"/>
    </source>
</evidence>
<evidence type="ECO:0000313" key="11">
    <source>
        <dbReference type="Proteomes" id="UP001210678"/>
    </source>
</evidence>
<comment type="pathway">
    <text evidence="2">Cofactor biosynthesis; adenosylcobalamin biosynthesis.</text>
</comment>
<keyword evidence="7 9" id="KW-1133">Transmembrane helix</keyword>
<dbReference type="InterPro" id="IPR004485">
    <property type="entry name" value="Cobalamin_biosynth_CobD/CbiB"/>
</dbReference>
<keyword evidence="8 9" id="KW-0472">Membrane</keyword>
<dbReference type="EMBL" id="JAQLOI010000001">
    <property type="protein sequence ID" value="MDB1124852.1"/>
    <property type="molecule type" value="Genomic_DNA"/>
</dbReference>
<evidence type="ECO:0000313" key="10">
    <source>
        <dbReference type="EMBL" id="MDB1124852.1"/>
    </source>
</evidence>
<evidence type="ECO:0000256" key="7">
    <source>
        <dbReference type="ARBA" id="ARBA00022989"/>
    </source>
</evidence>
<gene>
    <name evidence="10" type="ORF">PGX00_14845</name>
</gene>
<evidence type="ECO:0000256" key="4">
    <source>
        <dbReference type="ARBA" id="ARBA00022475"/>
    </source>
</evidence>
<feature type="transmembrane region" description="Helical" evidence="9">
    <location>
        <begin position="202"/>
        <end position="223"/>
    </location>
</feature>
<comment type="caution">
    <text evidence="10">The sequence shown here is derived from an EMBL/GenBank/DDBJ whole genome shotgun (WGS) entry which is preliminary data.</text>
</comment>
<name>A0ABT4YTF9_9VIBR</name>
<dbReference type="Proteomes" id="UP001210678">
    <property type="component" value="Unassembled WGS sequence"/>
</dbReference>
<dbReference type="PANTHER" id="PTHR34308">
    <property type="entry name" value="COBALAMIN BIOSYNTHESIS PROTEIN CBIB"/>
    <property type="match status" value="1"/>
</dbReference>
<keyword evidence="5" id="KW-0169">Cobalamin biosynthesis</keyword>
<accession>A0ABT4YTF9</accession>
<evidence type="ECO:0000256" key="2">
    <source>
        <dbReference type="ARBA" id="ARBA00004953"/>
    </source>
</evidence>
<evidence type="ECO:0000256" key="3">
    <source>
        <dbReference type="ARBA" id="ARBA00006263"/>
    </source>
</evidence>
<feature type="transmembrane region" description="Helical" evidence="9">
    <location>
        <begin position="163"/>
        <end position="182"/>
    </location>
</feature>
<dbReference type="RefSeq" id="WP_272137738.1">
    <property type="nucleotide sequence ID" value="NZ_JAQLOI010000001.1"/>
</dbReference>
<feature type="transmembrane region" description="Helical" evidence="9">
    <location>
        <begin position="60"/>
        <end position="81"/>
    </location>
</feature>
<keyword evidence="6 9" id="KW-0812">Transmembrane</keyword>
<comment type="similarity">
    <text evidence="3">Belongs to the CobD/CbiB family.</text>
</comment>
<evidence type="ECO:0000256" key="6">
    <source>
        <dbReference type="ARBA" id="ARBA00022692"/>
    </source>
</evidence>
<dbReference type="NCBIfam" id="NF006476">
    <property type="entry name" value="PRK08878.1"/>
    <property type="match status" value="1"/>
</dbReference>
<feature type="transmembrane region" description="Helical" evidence="9">
    <location>
        <begin position="12"/>
        <end position="31"/>
    </location>
</feature>
<evidence type="ECO:0000256" key="9">
    <source>
        <dbReference type="SAM" id="Phobius"/>
    </source>
</evidence>
<comment type="subcellular location">
    <subcellularLocation>
        <location evidence="1">Cell membrane</location>
        <topology evidence="1">Multi-pass membrane protein</topology>
    </subcellularLocation>
</comment>
<organism evidence="10 11">
    <name type="scientific">Vibrio algarum</name>
    <dbReference type="NCBI Taxonomy" id="3020714"/>
    <lineage>
        <taxon>Bacteria</taxon>
        <taxon>Pseudomonadati</taxon>
        <taxon>Pseudomonadota</taxon>
        <taxon>Gammaproteobacteria</taxon>
        <taxon>Vibrionales</taxon>
        <taxon>Vibrionaceae</taxon>
        <taxon>Vibrio</taxon>
    </lineage>
</organism>
<feature type="transmembrane region" description="Helical" evidence="9">
    <location>
        <begin position="295"/>
        <end position="314"/>
    </location>
</feature>
<evidence type="ECO:0000256" key="8">
    <source>
        <dbReference type="ARBA" id="ARBA00023136"/>
    </source>
</evidence>
<sequence length="317" mass="34696">MQAAFDQIYSNGALLVLWGALLFHLILPIPISGHPATLWRAFARILADKVNTNKSYSQSLISGTLAWVLMAVPALIVLVALKPLVWQPQLFDLALLLLAIDWRNSEKLGHGLADAIAKEDKKLARSLLEPILNRVTKSLSPVGIGKAGAETLILGYGRNVVSVLFWFGLTGGIGALLFRLISELARAWSPSRSQFLPFGLPATRMLALFEFIPLRIFSIMVILGKNATQVFGQVLMQSKTWPMPGPAWLLSSVGSKLELSLGGPAIYGDSKTVRPKIGGRVVPTALHIGQIQKLLAWRLFVWIALQSTLMFLLYQGI</sequence>
<dbReference type="PANTHER" id="PTHR34308:SF1">
    <property type="entry name" value="COBALAMIN BIOSYNTHESIS PROTEIN CBIB"/>
    <property type="match status" value="1"/>
</dbReference>
<proteinExistence type="inferred from homology"/>
<keyword evidence="4" id="KW-1003">Cell membrane</keyword>
<reference evidence="10 11" key="1">
    <citation type="submission" date="2023-01" db="EMBL/GenBank/DDBJ databases">
        <title>Vibrio sp. KJ40-1 sp.nov, isolated from marine algae.</title>
        <authorList>
            <person name="Butt M."/>
            <person name="Kim J.M.J."/>
            <person name="Jeon C.O.C."/>
        </authorList>
    </citation>
    <scope>NUCLEOTIDE SEQUENCE [LARGE SCALE GENOMIC DNA]</scope>
    <source>
        <strain evidence="10 11">KJ40-1</strain>
    </source>
</reference>